<dbReference type="CDD" id="cd05489">
    <property type="entry name" value="xylanase_inhibitor_I_like"/>
    <property type="match status" value="1"/>
</dbReference>
<dbReference type="GO" id="GO:0006508">
    <property type="term" value="P:proteolysis"/>
    <property type="evidence" value="ECO:0007669"/>
    <property type="project" value="InterPro"/>
</dbReference>
<protein>
    <recommendedName>
        <fullName evidence="5">Peptidase A1 domain-containing protein</fullName>
    </recommendedName>
</protein>
<evidence type="ECO:0000256" key="2">
    <source>
        <dbReference type="ARBA" id="ARBA00007447"/>
    </source>
</evidence>
<evidence type="ECO:0000259" key="5">
    <source>
        <dbReference type="PROSITE" id="PS51767"/>
    </source>
</evidence>
<comment type="similarity">
    <text evidence="2">Belongs to the peptidase A1 family.</text>
</comment>
<dbReference type="GO" id="GO:0005794">
    <property type="term" value="C:Golgi apparatus"/>
    <property type="evidence" value="ECO:0007669"/>
    <property type="project" value="TreeGrafter"/>
</dbReference>
<comment type="subcellular location">
    <subcellularLocation>
        <location evidence="1">Secreted</location>
        <location evidence="1">Extracellular space</location>
    </subcellularLocation>
</comment>
<dbReference type="InterPro" id="IPR021109">
    <property type="entry name" value="Peptidase_aspartic_dom_sf"/>
</dbReference>
<keyword evidence="4" id="KW-0732">Signal</keyword>
<proteinExistence type="inferred from homology"/>
<dbReference type="GO" id="GO:0005576">
    <property type="term" value="C:extracellular region"/>
    <property type="evidence" value="ECO:0007669"/>
    <property type="project" value="UniProtKB-SubCell"/>
</dbReference>
<dbReference type="PANTHER" id="PTHR47965">
    <property type="entry name" value="ASPARTYL PROTEASE-RELATED"/>
    <property type="match status" value="1"/>
</dbReference>
<dbReference type="AlphaFoldDB" id="A0A835IMG3"/>
<accession>A0A835IMG3</accession>
<evidence type="ECO:0000256" key="1">
    <source>
        <dbReference type="ARBA" id="ARBA00004239"/>
    </source>
</evidence>
<dbReference type="Proteomes" id="UP000631114">
    <property type="component" value="Unassembled WGS sequence"/>
</dbReference>
<comment type="caution">
    <text evidence="6">The sequence shown here is derived from an EMBL/GenBank/DDBJ whole genome shotgun (WGS) entry which is preliminary data.</text>
</comment>
<evidence type="ECO:0000313" key="7">
    <source>
        <dbReference type="Proteomes" id="UP000631114"/>
    </source>
</evidence>
<dbReference type="EMBL" id="JADFTS010000002">
    <property type="protein sequence ID" value="KAF9619889.1"/>
    <property type="molecule type" value="Genomic_DNA"/>
</dbReference>
<sequence>MDISSCPNCLITVKGGGLGPGATLLRLILRHTEKTEVWTKSINEKLYKELFAPFLLTPHSNMSSSIKFLLFTTILLFSNSFSNAQTSFHPSALILNIIQDLSTLQYVTTIRQRTPLADISVVVDLGGQFLYVDCSQNYKSSSYVPTRCGSAQCSLAESRSCLTCNGPPSPGCNRNTCGMSPDNSVAGFASGGDLGQDVFAIQSTNGKNPGPVVSVPRFLFTCVFTFVLRGLASDVQGMLGLGRGPIGLPSQLAAALRFNRKFAICLPATISSDILSTSGVIFFGNGPYVMEPNIDISTSLIYTPLLRNPVSTASGYTTGDKSTDYFIGVKSIKVNGKPISLNATLLSIQSNGFGGTKFSTLRPYTVLETSIYNSLTRAFVEESKLTRVASVAPFEFCFDPKNVASTRVGPGVPSIDLVLQSESVFWRIFGANSMVRLRDGVLCLGFVDGGSNPRTSIVIGGHQMGDNLLQFDIATSRLGFSSSLLFRRTTCSNFNFTSNA</sequence>
<dbReference type="InterPro" id="IPR032799">
    <property type="entry name" value="TAXi_C"/>
</dbReference>
<reference evidence="6 7" key="1">
    <citation type="submission" date="2020-10" db="EMBL/GenBank/DDBJ databases">
        <title>The Coptis chinensis genome and diversification of protoberbering-type alkaloids.</title>
        <authorList>
            <person name="Wang B."/>
            <person name="Shu S."/>
            <person name="Song C."/>
            <person name="Liu Y."/>
        </authorList>
    </citation>
    <scope>NUCLEOTIDE SEQUENCE [LARGE SCALE GENOMIC DNA]</scope>
    <source>
        <strain evidence="6">HL-2020</strain>
        <tissue evidence="6">Leaf</tissue>
    </source>
</reference>
<dbReference type="GO" id="GO:0004190">
    <property type="term" value="F:aspartic-type endopeptidase activity"/>
    <property type="evidence" value="ECO:0007669"/>
    <property type="project" value="InterPro"/>
</dbReference>
<evidence type="ECO:0000256" key="3">
    <source>
        <dbReference type="ARBA" id="ARBA00022525"/>
    </source>
</evidence>
<dbReference type="SUPFAM" id="SSF50630">
    <property type="entry name" value="Acid proteases"/>
    <property type="match status" value="1"/>
</dbReference>
<keyword evidence="7" id="KW-1185">Reference proteome</keyword>
<dbReference type="InterPro" id="IPR032861">
    <property type="entry name" value="TAXi_N"/>
</dbReference>
<dbReference type="FunFam" id="2.40.70.10:FF:000045">
    <property type="entry name" value="Basic 7S globulin"/>
    <property type="match status" value="1"/>
</dbReference>
<organism evidence="6 7">
    <name type="scientific">Coptis chinensis</name>
    <dbReference type="NCBI Taxonomy" id="261450"/>
    <lineage>
        <taxon>Eukaryota</taxon>
        <taxon>Viridiplantae</taxon>
        <taxon>Streptophyta</taxon>
        <taxon>Embryophyta</taxon>
        <taxon>Tracheophyta</taxon>
        <taxon>Spermatophyta</taxon>
        <taxon>Magnoliopsida</taxon>
        <taxon>Ranunculales</taxon>
        <taxon>Ranunculaceae</taxon>
        <taxon>Coptidoideae</taxon>
        <taxon>Coptis</taxon>
    </lineage>
</organism>
<evidence type="ECO:0000256" key="4">
    <source>
        <dbReference type="ARBA" id="ARBA00022729"/>
    </source>
</evidence>
<dbReference type="InterPro" id="IPR033121">
    <property type="entry name" value="PEPTIDASE_A1"/>
</dbReference>
<dbReference type="PROSITE" id="PS51767">
    <property type="entry name" value="PEPTIDASE_A1"/>
    <property type="match status" value="1"/>
</dbReference>
<dbReference type="Gene3D" id="2.40.70.10">
    <property type="entry name" value="Acid Proteases"/>
    <property type="match status" value="2"/>
</dbReference>
<dbReference type="InterPro" id="IPR033868">
    <property type="entry name" value="Xylanase_inhibitor_I-like"/>
</dbReference>
<dbReference type="PANTHER" id="PTHR47965:SF22">
    <property type="entry name" value="EUKARYOTIC ASPARTYL PROTEASE FAMILY PROTEIN"/>
    <property type="match status" value="1"/>
</dbReference>
<evidence type="ECO:0000313" key="6">
    <source>
        <dbReference type="EMBL" id="KAF9619889.1"/>
    </source>
</evidence>
<dbReference type="Pfam" id="PF14543">
    <property type="entry name" value="TAXi_N"/>
    <property type="match status" value="1"/>
</dbReference>
<dbReference type="FunFam" id="2.40.70.10:FF:000041">
    <property type="entry name" value="Basic 7S globulin"/>
    <property type="match status" value="1"/>
</dbReference>
<dbReference type="GO" id="GO:0005886">
    <property type="term" value="C:plasma membrane"/>
    <property type="evidence" value="ECO:0007669"/>
    <property type="project" value="TreeGrafter"/>
</dbReference>
<feature type="domain" description="Peptidase A1" evidence="5">
    <location>
        <begin position="106"/>
        <end position="481"/>
    </location>
</feature>
<dbReference type="Pfam" id="PF14541">
    <property type="entry name" value="TAXi_C"/>
    <property type="match status" value="1"/>
</dbReference>
<keyword evidence="3" id="KW-0964">Secreted</keyword>
<dbReference type="OrthoDB" id="2747330at2759"/>
<gene>
    <name evidence="6" type="ORF">IFM89_009671</name>
</gene>
<name>A0A835IMG3_9MAGN</name>
<dbReference type="InterPro" id="IPR001461">
    <property type="entry name" value="Aspartic_peptidase_A1"/>
</dbReference>